<protein>
    <submittedName>
        <fullName evidence="1">Uncharacterized protein</fullName>
    </submittedName>
</protein>
<feature type="non-terminal residue" evidence="1">
    <location>
        <position position="55"/>
    </location>
</feature>
<gene>
    <name evidence="1" type="ORF">LCGC14_2702690</name>
</gene>
<proteinExistence type="predicted"/>
<comment type="caution">
    <text evidence="1">The sequence shown here is derived from an EMBL/GenBank/DDBJ whole genome shotgun (WGS) entry which is preliminary data.</text>
</comment>
<dbReference type="AlphaFoldDB" id="A0A0F9BPK2"/>
<accession>A0A0F9BPK2</accession>
<reference evidence="1" key="1">
    <citation type="journal article" date="2015" name="Nature">
        <title>Complex archaea that bridge the gap between prokaryotes and eukaryotes.</title>
        <authorList>
            <person name="Spang A."/>
            <person name="Saw J.H."/>
            <person name="Jorgensen S.L."/>
            <person name="Zaremba-Niedzwiedzka K."/>
            <person name="Martijn J."/>
            <person name="Lind A.E."/>
            <person name="van Eijk R."/>
            <person name="Schleper C."/>
            <person name="Guy L."/>
            <person name="Ettema T.J."/>
        </authorList>
    </citation>
    <scope>NUCLEOTIDE SEQUENCE</scope>
</reference>
<evidence type="ECO:0000313" key="1">
    <source>
        <dbReference type="EMBL" id="KKK92459.1"/>
    </source>
</evidence>
<name>A0A0F9BPK2_9ZZZZ</name>
<sequence length="55" mass="6290">MHLGVRVTLIRADSTGNYPAERLFEDADNWVFTDDFLHIIKELSDATSTPDNPKR</sequence>
<organism evidence="1">
    <name type="scientific">marine sediment metagenome</name>
    <dbReference type="NCBI Taxonomy" id="412755"/>
    <lineage>
        <taxon>unclassified sequences</taxon>
        <taxon>metagenomes</taxon>
        <taxon>ecological metagenomes</taxon>
    </lineage>
</organism>
<dbReference type="EMBL" id="LAZR01048200">
    <property type="protein sequence ID" value="KKK92459.1"/>
    <property type="molecule type" value="Genomic_DNA"/>
</dbReference>